<dbReference type="PROSITE" id="PS50097">
    <property type="entry name" value="BTB"/>
    <property type="match status" value="1"/>
</dbReference>
<dbReference type="Proteomes" id="UP000266643">
    <property type="component" value="Unassembled WGS sequence"/>
</dbReference>
<evidence type="ECO:0000313" key="4">
    <source>
        <dbReference type="EMBL" id="RHZ05428.1"/>
    </source>
</evidence>
<gene>
    <name evidence="3" type="ORF">DYB30_007923</name>
    <name evidence="4" type="ORF">DYB31_008928</name>
    <name evidence="2" type="ORF">DYB36_004766</name>
</gene>
<evidence type="ECO:0000313" key="6">
    <source>
        <dbReference type="Proteomes" id="UP000266196"/>
    </source>
</evidence>
<dbReference type="CDD" id="cd18316">
    <property type="entry name" value="BTB_POZ_KCTD-like"/>
    <property type="match status" value="1"/>
</dbReference>
<dbReference type="InterPro" id="IPR000210">
    <property type="entry name" value="BTB/POZ_dom"/>
</dbReference>
<dbReference type="EMBL" id="QUTD01008263">
    <property type="protein sequence ID" value="RHY46940.1"/>
    <property type="molecule type" value="Genomic_DNA"/>
</dbReference>
<dbReference type="Pfam" id="PF02214">
    <property type="entry name" value="BTB_2"/>
    <property type="match status" value="1"/>
</dbReference>
<name>A0A397B285_APHAT</name>
<dbReference type="InterPro" id="IPR003131">
    <property type="entry name" value="T1-type_BTB"/>
</dbReference>
<sequence length="343" mass="37927">MTTLRKETVQRSLSGSLDMLKLFSADFMETSQAIKDQLDVLERKEQAWRELQLRIQRNTVAAADAITLDVGGVVFKTSKQTLLRVEGTYFHAMLGAGCWQPDGPANSYFLDLDPTHFDRVMTYLRTSELSFDGLSAWECRQLRSTLDYLNILTPRDLAMSKPTPPLIQWNPHACSSSLVLLHDQRTVQKAAGAGRSVSNAVVGTTPVDVFSLRLDEFPATGNVLGKIFVGLAPSKGFGVYSYNPDRCGYYVELRHGSVFGQDGTAGKPYATGFKTGDVVTVRRCHRQIHFEKNDQELGVAFELGHDEGQQDLLLFPVVSMYYHGATLTLVPSPPKCTNAAGQL</sequence>
<dbReference type="InterPro" id="IPR013320">
    <property type="entry name" value="ConA-like_dom_sf"/>
</dbReference>
<dbReference type="Gene3D" id="2.60.120.920">
    <property type="match status" value="1"/>
</dbReference>
<dbReference type="Proteomes" id="UP000265427">
    <property type="component" value="Unassembled WGS sequence"/>
</dbReference>
<feature type="domain" description="BTB" evidence="1">
    <location>
        <begin position="64"/>
        <end position="133"/>
    </location>
</feature>
<accession>A0A397B285</accession>
<dbReference type="GO" id="GO:0051260">
    <property type="term" value="P:protein homooligomerization"/>
    <property type="evidence" value="ECO:0007669"/>
    <property type="project" value="InterPro"/>
</dbReference>
<evidence type="ECO:0000313" key="2">
    <source>
        <dbReference type="EMBL" id="RHY14257.1"/>
    </source>
</evidence>
<evidence type="ECO:0000259" key="1">
    <source>
        <dbReference type="PROSITE" id="PS50097"/>
    </source>
</evidence>
<dbReference type="InterPro" id="IPR043136">
    <property type="entry name" value="B30.2/SPRY_sf"/>
</dbReference>
<dbReference type="Proteomes" id="UP000266196">
    <property type="component" value="Unassembled WGS sequence"/>
</dbReference>
<dbReference type="SUPFAM" id="SSF49899">
    <property type="entry name" value="Concanavalin A-like lectins/glucanases"/>
    <property type="match status" value="1"/>
</dbReference>
<evidence type="ECO:0000313" key="3">
    <source>
        <dbReference type="EMBL" id="RHY46940.1"/>
    </source>
</evidence>
<dbReference type="InterPro" id="IPR011333">
    <property type="entry name" value="SKP1/BTB/POZ_sf"/>
</dbReference>
<dbReference type="PANTHER" id="PTHR11145">
    <property type="entry name" value="BTB/POZ DOMAIN-CONTAINING ADAPTER FOR CUL3-MEDIATED RHOA DEGRADATION PROTEIN FAMILY MEMBER"/>
    <property type="match status" value="1"/>
</dbReference>
<dbReference type="InterPro" id="IPR045068">
    <property type="entry name" value="BACURD1-3"/>
</dbReference>
<dbReference type="SUPFAM" id="SSF54695">
    <property type="entry name" value="POZ domain"/>
    <property type="match status" value="1"/>
</dbReference>
<evidence type="ECO:0000313" key="7">
    <source>
        <dbReference type="Proteomes" id="UP000266643"/>
    </source>
</evidence>
<dbReference type="PANTHER" id="PTHR11145:SF19">
    <property type="entry name" value="BTB DOMAIN-CONTAINING PROTEIN-RELATED"/>
    <property type="match status" value="1"/>
</dbReference>
<comment type="caution">
    <text evidence="2">The sequence shown here is derived from an EMBL/GenBank/DDBJ whole genome shotgun (WGS) entry which is preliminary data.</text>
</comment>
<proteinExistence type="predicted"/>
<dbReference type="EMBL" id="QUTE01013069">
    <property type="protein sequence ID" value="RHZ05428.1"/>
    <property type="molecule type" value="Genomic_DNA"/>
</dbReference>
<dbReference type="Gene3D" id="3.30.710.10">
    <property type="entry name" value="Potassium Channel Kv1.1, Chain A"/>
    <property type="match status" value="1"/>
</dbReference>
<protein>
    <recommendedName>
        <fullName evidence="1">BTB domain-containing protein</fullName>
    </recommendedName>
</protein>
<dbReference type="AlphaFoldDB" id="A0A397B285"/>
<organism evidence="2 5">
    <name type="scientific">Aphanomyces astaci</name>
    <name type="common">Crayfish plague agent</name>
    <dbReference type="NCBI Taxonomy" id="112090"/>
    <lineage>
        <taxon>Eukaryota</taxon>
        <taxon>Sar</taxon>
        <taxon>Stramenopiles</taxon>
        <taxon>Oomycota</taxon>
        <taxon>Saprolegniomycetes</taxon>
        <taxon>Saprolegniales</taxon>
        <taxon>Verrucalvaceae</taxon>
        <taxon>Aphanomyces</taxon>
    </lineage>
</organism>
<reference evidence="5 6" key="1">
    <citation type="submission" date="2018-08" db="EMBL/GenBank/DDBJ databases">
        <title>Aphanomyces genome sequencing and annotation.</title>
        <authorList>
            <person name="Minardi D."/>
            <person name="Oidtmann B."/>
            <person name="Van Der Giezen M."/>
            <person name="Studholme D.J."/>
        </authorList>
    </citation>
    <scope>NUCLEOTIDE SEQUENCE [LARGE SCALE GENOMIC DNA]</scope>
    <source>
        <strain evidence="4 6">197901</strain>
        <strain evidence="3 7">D2</strain>
        <strain evidence="2 5">Kv</strain>
    </source>
</reference>
<dbReference type="CDD" id="cd11709">
    <property type="entry name" value="SPRY"/>
    <property type="match status" value="1"/>
</dbReference>
<dbReference type="EMBL" id="QUSZ01004447">
    <property type="protein sequence ID" value="RHY14257.1"/>
    <property type="molecule type" value="Genomic_DNA"/>
</dbReference>
<dbReference type="VEuPathDB" id="FungiDB:H257_02787"/>
<evidence type="ECO:0000313" key="5">
    <source>
        <dbReference type="Proteomes" id="UP000265427"/>
    </source>
</evidence>